<keyword evidence="7" id="KW-1185">Reference proteome</keyword>
<dbReference type="Pfam" id="PF01547">
    <property type="entry name" value="SBP_bac_1"/>
    <property type="match status" value="1"/>
</dbReference>
<evidence type="ECO:0000256" key="3">
    <source>
        <dbReference type="ARBA" id="ARBA00023136"/>
    </source>
</evidence>
<dbReference type="EMBL" id="SIRE01000025">
    <property type="protein sequence ID" value="TBL71583.1"/>
    <property type="molecule type" value="Genomic_DNA"/>
</dbReference>
<dbReference type="OrthoDB" id="367242at2"/>
<keyword evidence="1" id="KW-1003">Cell membrane</keyword>
<accession>A0A4Q9DJH2</accession>
<dbReference type="PANTHER" id="PTHR43649:SF33">
    <property type="entry name" value="POLYGALACTURONAN_RHAMNOGALACTURONAN-BINDING PROTEIN YTCQ"/>
    <property type="match status" value="1"/>
</dbReference>
<dbReference type="AlphaFoldDB" id="A0A4Q9DJH2"/>
<comment type="caution">
    <text evidence="6">The sequence shown here is derived from an EMBL/GenBank/DDBJ whole genome shotgun (WGS) entry which is preliminary data.</text>
</comment>
<reference evidence="6 7" key="1">
    <citation type="submission" date="2019-02" db="EMBL/GenBank/DDBJ databases">
        <title>Paenibacillus sp. nov., isolated from surface-sterilized tissue of Thalictrum simplex L.</title>
        <authorList>
            <person name="Tuo L."/>
        </authorList>
    </citation>
    <scope>NUCLEOTIDE SEQUENCE [LARGE SCALE GENOMIC DNA]</scope>
    <source>
        <strain evidence="6 7">N2SHLJ1</strain>
    </source>
</reference>
<evidence type="ECO:0000256" key="5">
    <source>
        <dbReference type="ARBA" id="ARBA00023288"/>
    </source>
</evidence>
<organism evidence="6 7">
    <name type="scientific">Paenibacillus thalictri</name>
    <dbReference type="NCBI Taxonomy" id="2527873"/>
    <lineage>
        <taxon>Bacteria</taxon>
        <taxon>Bacillati</taxon>
        <taxon>Bacillota</taxon>
        <taxon>Bacilli</taxon>
        <taxon>Bacillales</taxon>
        <taxon>Paenibacillaceae</taxon>
        <taxon>Paenibacillus</taxon>
    </lineage>
</organism>
<dbReference type="Gene3D" id="3.40.190.10">
    <property type="entry name" value="Periplasmic binding protein-like II"/>
    <property type="match status" value="2"/>
</dbReference>
<evidence type="ECO:0000256" key="1">
    <source>
        <dbReference type="ARBA" id="ARBA00022475"/>
    </source>
</evidence>
<evidence type="ECO:0000256" key="4">
    <source>
        <dbReference type="ARBA" id="ARBA00023139"/>
    </source>
</evidence>
<keyword evidence="3" id="KW-0472">Membrane</keyword>
<dbReference type="InterPro" id="IPR050490">
    <property type="entry name" value="Bact_solute-bd_prot1"/>
</dbReference>
<gene>
    <name evidence="6" type="ORF">EYB31_29860</name>
</gene>
<name>A0A4Q9DJH2_9BACL</name>
<dbReference type="CDD" id="cd13580">
    <property type="entry name" value="PBP2_AlgQ_like_1"/>
    <property type="match status" value="1"/>
</dbReference>
<keyword evidence="2" id="KW-0732">Signal</keyword>
<sequence>MMCLPISNEGKGFMKNRVMMKKTFVLLTGGALLLAGCQAGAPSADKPAAAPISAEKKSEPLKISLLLKYFSTEPPTKAAEAFKVVEDYTHTKLDIIWAPSPSYDEKVNTTLASGNVPQVLLVSRDRADNIVAAVKSGAFWEIGPYLKNYPNISKAVGDIRLYNVSQNGKVYGIPSARDLSENALIYRKDWLDNLGMKPPTTVDELYAMMKAFTQKDPDKNGKDDTFGVIENDGSGIFNQIKVWMGGPNGWSIKNGKLVPEFMSDEYKQAMDFMRKLYQEKLINQDFPVTKQNQMLDYLGKSRGGGYAGAYAQFSNGWHTPLQKANPDAKLDFIYKIKSSDGKYYKQAGGGYNGVFMFPKSSVKSEAALKEILDFFEKLADDKMRTLIKLGIEGKHYKMDNGKPVIINPELFSDEVIPLRWIMVADGITDRTAVGLTPLDERITKAQEDKEITYTSNPAFPFTSKLIVDDKIIEDARTKYILGEIDDNGWKASIEKWRTNRGDQLIEEYQKQYDSAQANRK</sequence>
<protein>
    <submittedName>
        <fullName evidence="6">Extracellular solute-binding protein</fullName>
    </submittedName>
</protein>
<evidence type="ECO:0000256" key="2">
    <source>
        <dbReference type="ARBA" id="ARBA00022729"/>
    </source>
</evidence>
<evidence type="ECO:0000313" key="6">
    <source>
        <dbReference type="EMBL" id="TBL71583.1"/>
    </source>
</evidence>
<keyword evidence="4" id="KW-0564">Palmitate</keyword>
<dbReference type="PANTHER" id="PTHR43649">
    <property type="entry name" value="ARABINOSE-BINDING PROTEIN-RELATED"/>
    <property type="match status" value="1"/>
</dbReference>
<dbReference type="SUPFAM" id="SSF53850">
    <property type="entry name" value="Periplasmic binding protein-like II"/>
    <property type="match status" value="1"/>
</dbReference>
<proteinExistence type="predicted"/>
<dbReference type="InterPro" id="IPR006059">
    <property type="entry name" value="SBP"/>
</dbReference>
<evidence type="ECO:0000313" key="7">
    <source>
        <dbReference type="Proteomes" id="UP000293142"/>
    </source>
</evidence>
<dbReference type="Proteomes" id="UP000293142">
    <property type="component" value="Unassembled WGS sequence"/>
</dbReference>
<keyword evidence="5" id="KW-0449">Lipoprotein</keyword>